<comment type="caution">
    <text evidence="1">The sequence shown here is derived from an EMBL/GenBank/DDBJ whole genome shotgun (WGS) entry which is preliminary data.</text>
</comment>
<gene>
    <name evidence="1" type="ORF">Tasa_025_020</name>
</gene>
<proteinExistence type="predicted"/>
<reference evidence="1 2" key="1">
    <citation type="submission" date="2012-10" db="EMBL/GenBank/DDBJ databases">
        <title>Genome sequencing of Tanticharoenia sakaeratensis NBRC 103193.</title>
        <authorList>
            <person name="Azuma Y."/>
            <person name="Hadano H."/>
            <person name="Hirakawa H."/>
            <person name="Matsushita K."/>
        </authorList>
    </citation>
    <scope>NUCLEOTIDE SEQUENCE [LARGE SCALE GENOMIC DNA]</scope>
    <source>
        <strain evidence="1 2">NBRC 103193</strain>
    </source>
</reference>
<dbReference type="Proteomes" id="UP000032679">
    <property type="component" value="Unassembled WGS sequence"/>
</dbReference>
<dbReference type="EMBL" id="BALE01000025">
    <property type="protein sequence ID" value="GAN54589.1"/>
    <property type="molecule type" value="Genomic_DNA"/>
</dbReference>
<accession>A0A0D6MLP0</accession>
<keyword evidence="2" id="KW-1185">Reference proteome</keyword>
<sequence length="129" mass="13877">MARMRVSRKDDGSGAELEFLQESGIEGKIELNVDQLSQLIASLGAARAGLLENTKIPPIDGASFMPVYRTNWALQIDALTEGSLLAFQHPAYGPIGLVLGPQDAEMVIKGLQRHRGMIHSDPGAARKPS</sequence>
<name>A0A0D6MLP0_9PROT</name>
<protein>
    <submittedName>
        <fullName evidence="1">Uncharacterized protein</fullName>
    </submittedName>
</protein>
<dbReference type="RefSeq" id="WP_241767728.1">
    <property type="nucleotide sequence ID" value="NZ_BALE01000025.1"/>
</dbReference>
<organism evidence="1 2">
    <name type="scientific">Tanticharoenia sakaeratensis NBRC 103193</name>
    <dbReference type="NCBI Taxonomy" id="1231623"/>
    <lineage>
        <taxon>Bacteria</taxon>
        <taxon>Pseudomonadati</taxon>
        <taxon>Pseudomonadota</taxon>
        <taxon>Alphaproteobacteria</taxon>
        <taxon>Acetobacterales</taxon>
        <taxon>Acetobacteraceae</taxon>
        <taxon>Tanticharoenia</taxon>
    </lineage>
</organism>
<evidence type="ECO:0000313" key="2">
    <source>
        <dbReference type="Proteomes" id="UP000032679"/>
    </source>
</evidence>
<dbReference type="AlphaFoldDB" id="A0A0D6MLP0"/>
<evidence type="ECO:0000313" key="1">
    <source>
        <dbReference type="EMBL" id="GAN54589.1"/>
    </source>
</evidence>
<dbReference type="STRING" id="1231623.Tasa_025_020"/>